<comment type="caution">
    <text evidence="3">The sequence shown here is derived from an EMBL/GenBank/DDBJ whole genome shotgun (WGS) entry which is preliminary data.</text>
</comment>
<dbReference type="Proteomes" id="UP001642540">
    <property type="component" value="Unassembled WGS sequence"/>
</dbReference>
<feature type="signal peptide" evidence="2">
    <location>
        <begin position="1"/>
        <end position="28"/>
    </location>
</feature>
<name>A0ABP1PVZ6_9HEXA</name>
<keyword evidence="2" id="KW-0732">Signal</keyword>
<evidence type="ECO:0000313" key="3">
    <source>
        <dbReference type="EMBL" id="CAL8079490.1"/>
    </source>
</evidence>
<keyword evidence="4" id="KW-1185">Reference proteome</keyword>
<accession>A0ABP1PVZ6</accession>
<dbReference type="EMBL" id="CAXLJM020000013">
    <property type="protein sequence ID" value="CAL8079490.1"/>
    <property type="molecule type" value="Genomic_DNA"/>
</dbReference>
<proteinExistence type="predicted"/>
<feature type="region of interest" description="Disordered" evidence="1">
    <location>
        <begin position="155"/>
        <end position="196"/>
    </location>
</feature>
<organism evidence="3 4">
    <name type="scientific">Orchesella dallaii</name>
    <dbReference type="NCBI Taxonomy" id="48710"/>
    <lineage>
        <taxon>Eukaryota</taxon>
        <taxon>Metazoa</taxon>
        <taxon>Ecdysozoa</taxon>
        <taxon>Arthropoda</taxon>
        <taxon>Hexapoda</taxon>
        <taxon>Collembola</taxon>
        <taxon>Entomobryomorpha</taxon>
        <taxon>Entomobryoidea</taxon>
        <taxon>Orchesellidae</taxon>
        <taxon>Orchesellinae</taxon>
        <taxon>Orchesella</taxon>
    </lineage>
</organism>
<sequence length="196" mass="22457">MKMFMQKMQSVLGWQVLILLCVGSYVWSKQLPDDYDLRRLYSYAYKRYPSYDFGLGKRSLEEPASYEDTGYPYPLDAYNNYAMDKRAAPSGMYSFGLGKRNQRVYGFGLGKRLEQAWKGANAPSTAMFPTYRQERRSKIYSFGLGKRQSADLQEDDYEFPAAASANSDKRSSQARQFSFGLGKRDTESSDHVKSTS</sequence>
<evidence type="ECO:0000313" key="4">
    <source>
        <dbReference type="Proteomes" id="UP001642540"/>
    </source>
</evidence>
<feature type="chain" id="PRO_5047160883" description="Allatostatin A" evidence="2">
    <location>
        <begin position="29"/>
        <end position="196"/>
    </location>
</feature>
<evidence type="ECO:0000256" key="2">
    <source>
        <dbReference type="SAM" id="SignalP"/>
    </source>
</evidence>
<protein>
    <recommendedName>
        <fullName evidence="5">Allatostatin A</fullName>
    </recommendedName>
</protein>
<evidence type="ECO:0000256" key="1">
    <source>
        <dbReference type="SAM" id="MobiDB-lite"/>
    </source>
</evidence>
<evidence type="ECO:0008006" key="5">
    <source>
        <dbReference type="Google" id="ProtNLM"/>
    </source>
</evidence>
<gene>
    <name evidence="3" type="ORF">ODALV1_LOCUS4378</name>
</gene>
<reference evidence="3 4" key="1">
    <citation type="submission" date="2024-08" db="EMBL/GenBank/DDBJ databases">
        <authorList>
            <person name="Cucini C."/>
            <person name="Frati F."/>
        </authorList>
    </citation>
    <scope>NUCLEOTIDE SEQUENCE [LARGE SCALE GENOMIC DNA]</scope>
</reference>
<feature type="compositionally biased region" description="Basic and acidic residues" evidence="1">
    <location>
        <begin position="182"/>
        <end position="196"/>
    </location>
</feature>